<dbReference type="GO" id="GO:0016627">
    <property type="term" value="F:oxidoreductase activity, acting on the CH-CH group of donors"/>
    <property type="evidence" value="ECO:0007669"/>
    <property type="project" value="InterPro"/>
</dbReference>
<keyword evidence="4" id="KW-1185">Reference proteome</keyword>
<dbReference type="InterPro" id="IPR009100">
    <property type="entry name" value="AcylCoA_DH/oxidase_NM_dom_sf"/>
</dbReference>
<dbReference type="Gene3D" id="1.10.540.10">
    <property type="entry name" value="Acyl-CoA dehydrogenase/oxidase, N-terminal domain"/>
    <property type="match status" value="1"/>
</dbReference>
<dbReference type="InterPro" id="IPR013107">
    <property type="entry name" value="Acyl-CoA_DH_C"/>
</dbReference>
<name>A0A1U9M9T6_9HYPH</name>
<dbReference type="AlphaFoldDB" id="A0A1U9M9T6"/>
<protein>
    <submittedName>
        <fullName evidence="3">Acyl-CoA dehydrogenase</fullName>
    </submittedName>
</protein>
<dbReference type="Pfam" id="PF08028">
    <property type="entry name" value="Acyl-CoA_dh_2"/>
    <property type="match status" value="1"/>
</dbReference>
<dbReference type="SUPFAM" id="SSF47203">
    <property type="entry name" value="Acyl-CoA dehydrogenase C-terminal domain-like"/>
    <property type="match status" value="1"/>
</dbReference>
<organism evidence="3 4">
    <name type="scientific">Bartonella apihabitans</name>
    <dbReference type="NCBI Taxonomy" id="2750929"/>
    <lineage>
        <taxon>Bacteria</taxon>
        <taxon>Pseudomonadati</taxon>
        <taxon>Pseudomonadota</taxon>
        <taxon>Alphaproteobacteria</taxon>
        <taxon>Hyphomicrobiales</taxon>
        <taxon>Bartonellaceae</taxon>
        <taxon>Bartonella</taxon>
    </lineage>
</organism>
<dbReference type="GO" id="GO:0050660">
    <property type="term" value="F:flavin adenine dinucleotide binding"/>
    <property type="evidence" value="ECO:0007669"/>
    <property type="project" value="InterPro"/>
</dbReference>
<keyword evidence="1" id="KW-0560">Oxidoreductase</keyword>
<feature type="domain" description="Acyl-CoA dehydrogenase C-terminal" evidence="2">
    <location>
        <begin position="232"/>
        <end position="354"/>
    </location>
</feature>
<dbReference type="EMBL" id="CP015820">
    <property type="protein sequence ID" value="AQT42270.1"/>
    <property type="molecule type" value="Genomic_DNA"/>
</dbReference>
<dbReference type="InterPro" id="IPR046373">
    <property type="entry name" value="Acyl-CoA_Oxase/DH_mid-dom_sf"/>
</dbReference>
<dbReference type="InterPro" id="IPR036250">
    <property type="entry name" value="AcylCo_DH-like_C"/>
</dbReference>
<evidence type="ECO:0000259" key="2">
    <source>
        <dbReference type="Pfam" id="PF08028"/>
    </source>
</evidence>
<evidence type="ECO:0000313" key="4">
    <source>
        <dbReference type="Proteomes" id="UP000189660"/>
    </source>
</evidence>
<dbReference type="SUPFAM" id="SSF56645">
    <property type="entry name" value="Acyl-CoA dehydrogenase NM domain-like"/>
    <property type="match status" value="1"/>
</dbReference>
<evidence type="ECO:0000256" key="1">
    <source>
        <dbReference type="ARBA" id="ARBA00023002"/>
    </source>
</evidence>
<accession>A0A1U9M9T6</accession>
<dbReference type="InterPro" id="IPR037069">
    <property type="entry name" value="AcylCoA_DH/ox_N_sf"/>
</dbReference>
<gene>
    <name evidence="3" type="ORF">BBC0178_007760</name>
</gene>
<dbReference type="Proteomes" id="UP000189660">
    <property type="component" value="Chromosome"/>
</dbReference>
<proteinExistence type="predicted"/>
<dbReference type="Gene3D" id="1.20.140.10">
    <property type="entry name" value="Butyryl-CoA Dehydrogenase, subunit A, domain 3"/>
    <property type="match status" value="1"/>
</dbReference>
<reference evidence="3 4" key="1">
    <citation type="submission" date="2016-11" db="EMBL/GenBank/DDBJ databases">
        <title>Comparative genomics of Bartonella apis.</title>
        <authorList>
            <person name="Engel P."/>
        </authorList>
    </citation>
    <scope>NUCLEOTIDE SEQUENCE [LARGE SCALE GENOMIC DNA]</scope>
    <source>
        <strain evidence="3 4">BBC0178</strain>
    </source>
</reference>
<evidence type="ECO:0000313" key="3">
    <source>
        <dbReference type="EMBL" id="AQT42270.1"/>
    </source>
</evidence>
<sequence>MFMEKPMSTDNKALFDLISESADHVEEYGLTSDLQRLNESGALRACLPKKLGGSNWALTKNEDETKAAFDFLRRLGKANLSLARLFEGHLHAVRLIELYAENRLRKTIFSKVKEGALLGVWGASLNQPLRFTTLPNGKIRLHGVKRLVTGLGMVEFAIIRLRKNEREADQLAVVDVTDTLRQNIEYWDASGMRPTLTGSFDFSDMEIKEGDLFGKPGDFHQEPHYIGGVWRHSVAHLGGAEAIIDTWREMLIRKNRLDDPFQLTRLAKARSETLAASAMLFKTACLVEEATRKPTKENVDDAVLACLLAHDQMEDVCVRILNLCEKSLGMEAFIERCPIERMRRDLSMFIRHIAPDGRLLQAAEFLMARHGEPLW</sequence>
<dbReference type="Gene3D" id="2.40.110.10">
    <property type="entry name" value="Butyryl-CoA Dehydrogenase, subunit A, domain 2"/>
    <property type="match status" value="1"/>
</dbReference>
<dbReference type="KEGG" id="bapa:BBC0178_007760"/>